<evidence type="ECO:0000313" key="3">
    <source>
        <dbReference type="EMBL" id="GAA0490734.1"/>
    </source>
</evidence>
<keyword evidence="4" id="KW-1185">Reference proteome</keyword>
<protein>
    <submittedName>
        <fullName evidence="3">SRPBCC domain-containing protein</fullName>
    </submittedName>
</protein>
<evidence type="ECO:0000313" key="4">
    <source>
        <dbReference type="Proteomes" id="UP001410648"/>
    </source>
</evidence>
<organism evidence="3 4">
    <name type="scientific">Alkalibacterium indicireducens</name>
    <dbReference type="NCBI Taxonomy" id="398758"/>
    <lineage>
        <taxon>Bacteria</taxon>
        <taxon>Bacillati</taxon>
        <taxon>Bacillota</taxon>
        <taxon>Bacilli</taxon>
        <taxon>Lactobacillales</taxon>
        <taxon>Carnobacteriaceae</taxon>
        <taxon>Alkalibacterium</taxon>
    </lineage>
</organism>
<dbReference type="Gene3D" id="3.30.530.20">
    <property type="match status" value="1"/>
</dbReference>
<reference evidence="4" key="1">
    <citation type="journal article" date="2019" name="Int. J. Syst. Evol. Microbiol.">
        <title>The Global Catalogue of Microorganisms (GCM) 10K type strain sequencing project: providing services to taxonomists for standard genome sequencing and annotation.</title>
        <authorList>
            <consortium name="The Broad Institute Genomics Platform"/>
            <consortium name="The Broad Institute Genome Sequencing Center for Infectious Disease"/>
            <person name="Wu L."/>
            <person name="Ma J."/>
        </authorList>
    </citation>
    <scope>NUCLEOTIDE SEQUENCE [LARGE SCALE GENOMIC DNA]</scope>
    <source>
        <strain evidence="4">JCM 14232</strain>
    </source>
</reference>
<dbReference type="RefSeq" id="WP_346025173.1">
    <property type="nucleotide sequence ID" value="NZ_BAAADA010000165.1"/>
</dbReference>
<gene>
    <name evidence="3" type="ORF">GCM10008936_18020</name>
</gene>
<accession>A0ABP3L0N1</accession>
<comment type="similarity">
    <text evidence="1">Belongs to the AHA1 family.</text>
</comment>
<comment type="caution">
    <text evidence="3">The sequence shown here is derived from an EMBL/GenBank/DDBJ whole genome shotgun (WGS) entry which is preliminary data.</text>
</comment>
<dbReference type="Proteomes" id="UP001410648">
    <property type="component" value="Unassembled WGS sequence"/>
</dbReference>
<proteinExistence type="inferred from homology"/>
<evidence type="ECO:0000256" key="1">
    <source>
        <dbReference type="ARBA" id="ARBA00006817"/>
    </source>
</evidence>
<feature type="domain" description="Activator of Hsp90 ATPase homologue 1/2-like C-terminal" evidence="2">
    <location>
        <begin position="14"/>
        <end position="132"/>
    </location>
</feature>
<evidence type="ECO:0000259" key="2">
    <source>
        <dbReference type="Pfam" id="PF08327"/>
    </source>
</evidence>
<dbReference type="InterPro" id="IPR023393">
    <property type="entry name" value="START-like_dom_sf"/>
</dbReference>
<dbReference type="InterPro" id="IPR013538">
    <property type="entry name" value="ASHA1/2-like_C"/>
</dbReference>
<dbReference type="SUPFAM" id="SSF55961">
    <property type="entry name" value="Bet v1-like"/>
    <property type="match status" value="1"/>
</dbReference>
<sequence length="144" mass="16665">MKPDVSVKQQFPFSIDKVWASLIRSETLEKWIWPNDFKPVIGHDFQFRGEPNEWWDGIVNCKVLEISEPHKLSYTWHSAGEETTVVWTLEKVEENQTLLTLNQSGFSEETKNTKGAIEGAIYSWKAFCMNLDNVLNERYGEGHG</sequence>
<dbReference type="Pfam" id="PF08327">
    <property type="entry name" value="AHSA1"/>
    <property type="match status" value="1"/>
</dbReference>
<dbReference type="EMBL" id="BAAADA010000165">
    <property type="protein sequence ID" value="GAA0490734.1"/>
    <property type="molecule type" value="Genomic_DNA"/>
</dbReference>
<name>A0ABP3L0N1_9LACT</name>
<dbReference type="CDD" id="cd07814">
    <property type="entry name" value="SRPBCC_CalC_Aha1-like"/>
    <property type="match status" value="1"/>
</dbReference>